<dbReference type="RefSeq" id="XP_024677865.1">
    <property type="nucleotide sequence ID" value="XM_024822860.1"/>
</dbReference>
<dbReference type="EMBL" id="MSZS01000010">
    <property type="protein sequence ID" value="PKX89270.1"/>
    <property type="molecule type" value="Genomic_DNA"/>
</dbReference>
<dbReference type="AlphaFoldDB" id="A0A2I1BV55"/>
<evidence type="ECO:0000313" key="6">
    <source>
        <dbReference type="Proteomes" id="UP000234474"/>
    </source>
</evidence>
<evidence type="ECO:0000313" key="5">
    <source>
        <dbReference type="EMBL" id="PKX89270.1"/>
    </source>
</evidence>
<proteinExistence type="inferred from homology"/>
<dbReference type="InterPro" id="IPR052174">
    <property type="entry name" value="Flavoredoxin"/>
</dbReference>
<keyword evidence="6" id="KW-1185">Reference proteome</keyword>
<evidence type="ECO:0000259" key="4">
    <source>
        <dbReference type="Pfam" id="PF01613"/>
    </source>
</evidence>
<comment type="similarity">
    <text evidence="3">Belongs to the flavoredoxin family.</text>
</comment>
<dbReference type="Proteomes" id="UP000234474">
    <property type="component" value="Unassembled WGS sequence"/>
</dbReference>
<accession>A0A2I1BV55</accession>
<dbReference type="VEuPathDB" id="FungiDB:P174DRAFT_378757"/>
<name>A0A2I1BV55_ASPN1</name>
<keyword evidence="2" id="KW-0285">Flavoprotein</keyword>
<dbReference type="PANTHER" id="PTHR43567:SF1">
    <property type="entry name" value="FLAVOREDOXIN"/>
    <property type="match status" value="1"/>
</dbReference>
<sequence length="215" mass="23773">MAHTVISPAIFYWGTPVVLVTTVNEDGTPNIAPISSAWWLGNRAVIGLGRSSQTIANIIRTRQCVLNLPSDDMVQCVNALARTTGTQEVPASKAQRGYRYEKDKFGIGGLTPVPSDLVQPPRIQECPVHMEAEVVDTHGLFKDGPAELQGCVMAIEVKILRTYVMDELRLPGYANRIDPDKWKPMIMSFQNLYGLKDGKLAESTLAKIDEESYRV</sequence>
<gene>
    <name evidence="5" type="ORF">P174DRAFT_378757</name>
</gene>
<evidence type="ECO:0000256" key="3">
    <source>
        <dbReference type="ARBA" id="ARBA00038054"/>
    </source>
</evidence>
<protein>
    <recommendedName>
        <fullName evidence="4">Flavin reductase like domain-containing protein</fullName>
    </recommendedName>
</protein>
<dbReference type="GO" id="GO:0010181">
    <property type="term" value="F:FMN binding"/>
    <property type="evidence" value="ECO:0007669"/>
    <property type="project" value="InterPro"/>
</dbReference>
<organism evidence="5 6">
    <name type="scientific">Aspergillus novofumigatus (strain IBT 16806)</name>
    <dbReference type="NCBI Taxonomy" id="1392255"/>
    <lineage>
        <taxon>Eukaryota</taxon>
        <taxon>Fungi</taxon>
        <taxon>Dikarya</taxon>
        <taxon>Ascomycota</taxon>
        <taxon>Pezizomycotina</taxon>
        <taxon>Eurotiomycetes</taxon>
        <taxon>Eurotiomycetidae</taxon>
        <taxon>Eurotiales</taxon>
        <taxon>Aspergillaceae</taxon>
        <taxon>Aspergillus</taxon>
        <taxon>Aspergillus subgen. Fumigati</taxon>
    </lineage>
</organism>
<feature type="domain" description="Flavin reductase like" evidence="4">
    <location>
        <begin position="15"/>
        <end position="139"/>
    </location>
</feature>
<dbReference type="OrthoDB" id="10250990at2759"/>
<dbReference type="InterPro" id="IPR012349">
    <property type="entry name" value="Split_barrel_FMN-bd"/>
</dbReference>
<dbReference type="Gene3D" id="2.30.110.10">
    <property type="entry name" value="Electron Transport, Fmn-binding Protein, Chain A"/>
    <property type="match status" value="1"/>
</dbReference>
<dbReference type="InterPro" id="IPR002563">
    <property type="entry name" value="Flavin_Rdtase-like_dom"/>
</dbReference>
<comment type="caution">
    <text evidence="5">The sequence shown here is derived from an EMBL/GenBank/DDBJ whole genome shotgun (WGS) entry which is preliminary data.</text>
</comment>
<evidence type="ECO:0000256" key="1">
    <source>
        <dbReference type="ARBA" id="ARBA00001917"/>
    </source>
</evidence>
<dbReference type="OMA" id="HYFGLGR"/>
<dbReference type="GeneID" id="36530186"/>
<evidence type="ECO:0000256" key="2">
    <source>
        <dbReference type="ARBA" id="ARBA00022630"/>
    </source>
</evidence>
<comment type="cofactor">
    <cofactor evidence="1">
        <name>FMN</name>
        <dbReference type="ChEBI" id="CHEBI:58210"/>
    </cofactor>
</comment>
<reference evidence="6" key="1">
    <citation type="journal article" date="2018" name="Proc. Natl. Acad. Sci. U.S.A.">
        <title>Linking secondary metabolites to gene clusters through genome sequencing of six diverse Aspergillus species.</title>
        <authorList>
            <person name="Kaerboelling I."/>
            <person name="Vesth T.C."/>
            <person name="Frisvad J.C."/>
            <person name="Nybo J.L."/>
            <person name="Theobald S."/>
            <person name="Kuo A."/>
            <person name="Bowyer P."/>
            <person name="Matsuda Y."/>
            <person name="Mondo S."/>
            <person name="Lyhne E.K."/>
            <person name="Kogle M.E."/>
            <person name="Clum A."/>
            <person name="Lipzen A."/>
            <person name="Salamov A."/>
            <person name="Ngan C.Y."/>
            <person name="Daum C."/>
            <person name="Chiniquy J."/>
            <person name="Barry K."/>
            <person name="LaButti K."/>
            <person name="Haridas S."/>
            <person name="Simmons B.A."/>
            <person name="Magnuson J.K."/>
            <person name="Mortensen U.H."/>
            <person name="Larsen T.O."/>
            <person name="Grigoriev I.V."/>
            <person name="Baker S.E."/>
            <person name="Andersen M.R."/>
        </authorList>
    </citation>
    <scope>NUCLEOTIDE SEQUENCE [LARGE SCALE GENOMIC DNA]</scope>
    <source>
        <strain evidence="6">IBT 16806</strain>
    </source>
</reference>
<dbReference type="PANTHER" id="PTHR43567">
    <property type="entry name" value="FLAVOREDOXIN-RELATED-RELATED"/>
    <property type="match status" value="1"/>
</dbReference>
<dbReference type="STRING" id="1392255.A0A2I1BV55"/>
<dbReference type="Pfam" id="PF01613">
    <property type="entry name" value="Flavin_Reduct"/>
    <property type="match status" value="1"/>
</dbReference>
<dbReference type="SUPFAM" id="SSF50475">
    <property type="entry name" value="FMN-binding split barrel"/>
    <property type="match status" value="1"/>
</dbReference>